<dbReference type="AlphaFoldDB" id="A0A3B5AEY2"/>
<evidence type="ECO:0000256" key="1">
    <source>
        <dbReference type="ARBA" id="ARBA00009162"/>
    </source>
</evidence>
<name>A0A3B5AEY2_9TELE</name>
<reference evidence="4" key="1">
    <citation type="submission" date="2023-09" db="UniProtKB">
        <authorList>
            <consortium name="Ensembl"/>
        </authorList>
    </citation>
    <scope>IDENTIFICATION</scope>
</reference>
<dbReference type="Pfam" id="PF15004">
    <property type="entry name" value="MYEOV2"/>
    <property type="match status" value="1"/>
</dbReference>
<protein>
    <recommendedName>
        <fullName evidence="2">COP9 signalosome complex subunit 9</fullName>
    </recommendedName>
</protein>
<dbReference type="Ensembl" id="ENSSPAT00000016700.1">
    <property type="protein sequence ID" value="ENSSPAP00000016439.1"/>
    <property type="gene ID" value="ENSSPAG00000012386.1"/>
</dbReference>
<proteinExistence type="inferred from homology"/>
<organism evidence="4">
    <name type="scientific">Stegastes partitus</name>
    <name type="common">bicolor damselfish</name>
    <dbReference type="NCBI Taxonomy" id="144197"/>
    <lineage>
        <taxon>Eukaryota</taxon>
        <taxon>Metazoa</taxon>
        <taxon>Chordata</taxon>
        <taxon>Craniata</taxon>
        <taxon>Vertebrata</taxon>
        <taxon>Euteleostomi</taxon>
        <taxon>Actinopterygii</taxon>
        <taxon>Neopterygii</taxon>
        <taxon>Teleostei</taxon>
        <taxon>Neoteleostei</taxon>
        <taxon>Acanthomorphata</taxon>
        <taxon>Ovalentaria</taxon>
        <taxon>Pomacentridae</taxon>
        <taxon>Stegastes</taxon>
    </lineage>
</organism>
<sequence length="59" mass="6517">ADSTIEELYFVPLGCMVAVWQAGGSTGLLMDLPANRKTLHIFVFCVFDDMFENSTLSTN</sequence>
<evidence type="ECO:0000256" key="2">
    <source>
        <dbReference type="ARBA" id="ARBA00014874"/>
    </source>
</evidence>
<dbReference type="InterPro" id="IPR029391">
    <property type="entry name" value="CSN9_metazoa"/>
</dbReference>
<keyword evidence="3" id="KW-0736">Signalosome</keyword>
<accession>A0A3B5AEY2</accession>
<evidence type="ECO:0000256" key="3">
    <source>
        <dbReference type="ARBA" id="ARBA00022790"/>
    </source>
</evidence>
<comment type="similarity">
    <text evidence="1">Belongs to the CSN9 family.</text>
</comment>
<dbReference type="GO" id="GO:0008180">
    <property type="term" value="C:COP9 signalosome"/>
    <property type="evidence" value="ECO:0007669"/>
    <property type="project" value="UniProtKB-KW"/>
</dbReference>
<evidence type="ECO:0000313" key="4">
    <source>
        <dbReference type="Ensembl" id="ENSSPAP00000016439.1"/>
    </source>
</evidence>